<feature type="region of interest" description="Disordered" evidence="2">
    <location>
        <begin position="544"/>
        <end position="596"/>
    </location>
</feature>
<protein>
    <recommendedName>
        <fullName evidence="4">Aspartyl/asparaginy/proline hydroxylase domain-containing protein</fullName>
    </recommendedName>
</protein>
<dbReference type="OrthoDB" id="411451at2759"/>
<feature type="domain" description="Aspartyl/asparaginy/proline hydroxylase" evidence="4">
    <location>
        <begin position="679"/>
        <end position="807"/>
    </location>
</feature>
<comment type="caution">
    <text evidence="5">The sequence shown here is derived from an EMBL/GenBank/DDBJ whole genome shotgun (WGS) entry which is preliminary data.</text>
</comment>
<evidence type="ECO:0000313" key="6">
    <source>
        <dbReference type="Proteomes" id="UP000241890"/>
    </source>
</evidence>
<accession>A0A2R5GBV3</accession>
<comment type="similarity">
    <text evidence="1">Belongs to the aspartyl/asparaginyl beta-hydroxylase family.</text>
</comment>
<dbReference type="SUPFAM" id="SSF51197">
    <property type="entry name" value="Clavaminate synthase-like"/>
    <property type="match status" value="1"/>
</dbReference>
<dbReference type="SUPFAM" id="SSF51004">
    <property type="entry name" value="C-terminal (heme d1) domain of cytochrome cd1-nitrite reductase"/>
    <property type="match status" value="1"/>
</dbReference>
<dbReference type="InterPro" id="IPR011048">
    <property type="entry name" value="Haem_d1_sf"/>
</dbReference>
<dbReference type="Proteomes" id="UP000241890">
    <property type="component" value="Unassembled WGS sequence"/>
</dbReference>
<dbReference type="EMBL" id="BEYU01000041">
    <property type="protein sequence ID" value="GBG28472.1"/>
    <property type="molecule type" value="Genomic_DNA"/>
</dbReference>
<keyword evidence="3" id="KW-0732">Signal</keyword>
<evidence type="ECO:0000256" key="2">
    <source>
        <dbReference type="SAM" id="MobiDB-lite"/>
    </source>
</evidence>
<keyword evidence="6" id="KW-1185">Reference proteome</keyword>
<dbReference type="Gene3D" id="2.60.120.330">
    <property type="entry name" value="B-lactam Antibiotic, Isopenicillin N Synthase, Chain"/>
    <property type="match status" value="1"/>
</dbReference>
<organism evidence="5 6">
    <name type="scientific">Hondaea fermentalgiana</name>
    <dbReference type="NCBI Taxonomy" id="2315210"/>
    <lineage>
        <taxon>Eukaryota</taxon>
        <taxon>Sar</taxon>
        <taxon>Stramenopiles</taxon>
        <taxon>Bigyra</taxon>
        <taxon>Labyrinthulomycetes</taxon>
        <taxon>Thraustochytrida</taxon>
        <taxon>Thraustochytriidae</taxon>
        <taxon>Hondaea</taxon>
    </lineage>
</organism>
<dbReference type="InterPro" id="IPR027443">
    <property type="entry name" value="IPNS-like_sf"/>
</dbReference>
<evidence type="ECO:0000259" key="4">
    <source>
        <dbReference type="Pfam" id="PF05118"/>
    </source>
</evidence>
<feature type="compositionally biased region" description="Basic and acidic residues" evidence="2">
    <location>
        <begin position="115"/>
        <end position="131"/>
    </location>
</feature>
<dbReference type="InterPro" id="IPR007803">
    <property type="entry name" value="Asp/Arg/Pro-Hydrxlase"/>
</dbReference>
<reference evidence="5 6" key="1">
    <citation type="submission" date="2017-12" db="EMBL/GenBank/DDBJ databases">
        <title>Sequencing, de novo assembly and annotation of complete genome of a new Thraustochytrid species, strain FCC1311.</title>
        <authorList>
            <person name="Sedici K."/>
            <person name="Godart F."/>
            <person name="Aiese Cigliano R."/>
            <person name="Sanseverino W."/>
            <person name="Barakat M."/>
            <person name="Ortet P."/>
            <person name="Marechal E."/>
            <person name="Cagnac O."/>
            <person name="Amato A."/>
        </authorList>
    </citation>
    <scope>NUCLEOTIDE SEQUENCE [LARGE SCALE GENOMIC DNA]</scope>
</reference>
<name>A0A2R5GBV3_9STRA</name>
<dbReference type="AlphaFoldDB" id="A0A2R5GBV3"/>
<feature type="compositionally biased region" description="Low complexity" evidence="2">
    <location>
        <begin position="171"/>
        <end position="193"/>
    </location>
</feature>
<feature type="region of interest" description="Disordered" evidence="2">
    <location>
        <begin position="105"/>
        <end position="193"/>
    </location>
</feature>
<gene>
    <name evidence="5" type="ORF">FCC1311_046952</name>
</gene>
<sequence>MGVIVLVVASFIILGHVLAMSIPAMELDLGTIVVSEEEISLHKEEVVRNEKKVELENAEARLHSNDASEVRDDHASMNKLLSAEKIEREKKAIEDDLLLLGQHKKHDSVQEEMDENARREFEQVAERERAQAAKQVPKTRVPKTPSKSRTKKQRPTPVPVASDLQQTKDVAVSPGAASSTVSPGAASTTVSSGAASKPGLVFLLSSHQRLVLYDVDRDVWSDVDGDHGNYYGLLPGRTSTKVLVSRTINVGPTPDAIMEIDLLGPDGSGFVRSTDVHTRYMHDAVRTQDGAAVIVVDVSGIVHVLKGSDLSPVKMLPVFTRSEHINTIAPTDHGTAWVVLHNVGPSKVVELDLSSGYRLCTLEQVGKQAHGFVLVDGGAAAIMLSSKDAALVRVEIPSSCRGQVSMKATVNVLWQHEQEDGQAKFLKGLAVVDRVAYFGMSDFKSSRGERARVATSLVAVNIDTGEKLWERAGLGTRGIVNIIGAPFVSVNSTWRELSREEFSRVPEALAKRQWRQREAEAGLSASEGWPIPEKKDLPLAQDTATSKSLLGTRGTEASLASKVTNEPSQEELENTGMRAESGNVQKRMDHEEEEETCLAPTLKTIAEAKIMGHAYGHTRTEDAFVELPLQFDVQALAAELDVLYQKYNFTYRADVNNYFLLLVTNGGRIEQSRIGPFEAVPNRLSLAPYTRKVLDSFGAVVGRSRYMMLKSGEEVKRHTDDVVFEKKQRGRPRAIDAGSRSPSYGNGYWGRRFRVHIPVITHEKVTFGSGKSEIYMKPGHAYLFDNGNFHWVKNDSPIDRVHLIFDTVGSRSLFELIEASTIHKKSGEVVPGSAKRMILPDPEHDVKVTPLVEQWADGNAMEPMSATAIARFVDSEILSRISDLGVRDKVKAAFDDFKVSWTQSCTAQTVAGGGVPEACETIARTLLDRVGAETECLKKGVGLDGSLGMRIFDATQTQTQTLTLTLVDLR</sequence>
<evidence type="ECO:0000256" key="1">
    <source>
        <dbReference type="ARBA" id="ARBA00007730"/>
    </source>
</evidence>
<evidence type="ECO:0000256" key="3">
    <source>
        <dbReference type="SAM" id="SignalP"/>
    </source>
</evidence>
<proteinExistence type="inferred from homology"/>
<feature type="signal peptide" evidence="3">
    <location>
        <begin position="1"/>
        <end position="19"/>
    </location>
</feature>
<feature type="chain" id="PRO_5015308991" description="Aspartyl/asparaginy/proline hydroxylase domain-containing protein" evidence="3">
    <location>
        <begin position="20"/>
        <end position="970"/>
    </location>
</feature>
<dbReference type="InParanoid" id="A0A2R5GBV3"/>
<evidence type="ECO:0000313" key="5">
    <source>
        <dbReference type="EMBL" id="GBG28472.1"/>
    </source>
</evidence>
<dbReference type="Pfam" id="PF05118">
    <property type="entry name" value="Asp_Arg_Hydrox"/>
    <property type="match status" value="1"/>
</dbReference>